<dbReference type="SUPFAM" id="SSF55729">
    <property type="entry name" value="Acyl-CoA N-acyltransferases (Nat)"/>
    <property type="match status" value="1"/>
</dbReference>
<evidence type="ECO:0000313" key="4">
    <source>
        <dbReference type="EMBL" id="MFD1372348.1"/>
    </source>
</evidence>
<dbReference type="PROSITE" id="PS51186">
    <property type="entry name" value="GNAT"/>
    <property type="match status" value="1"/>
</dbReference>
<feature type="domain" description="N-acetyltransferase" evidence="3">
    <location>
        <begin position="13"/>
        <end position="161"/>
    </location>
</feature>
<dbReference type="EMBL" id="JBHTMK010000055">
    <property type="protein sequence ID" value="MFD1372348.1"/>
    <property type="molecule type" value="Genomic_DNA"/>
</dbReference>
<dbReference type="InterPro" id="IPR016181">
    <property type="entry name" value="Acyl_CoA_acyltransferase"/>
</dbReference>
<dbReference type="RefSeq" id="WP_317796219.1">
    <property type="nucleotide sequence ID" value="NZ_AP028461.1"/>
</dbReference>
<accession>A0ABW4AQ03</accession>
<dbReference type="GO" id="GO:0016746">
    <property type="term" value="F:acyltransferase activity"/>
    <property type="evidence" value="ECO:0007669"/>
    <property type="project" value="UniProtKB-KW"/>
</dbReference>
<dbReference type="InterPro" id="IPR000182">
    <property type="entry name" value="GNAT_dom"/>
</dbReference>
<reference evidence="5" key="1">
    <citation type="journal article" date="2019" name="Int. J. Syst. Evol. Microbiol.">
        <title>The Global Catalogue of Microorganisms (GCM) 10K type strain sequencing project: providing services to taxonomists for standard genome sequencing and annotation.</title>
        <authorList>
            <consortium name="The Broad Institute Genomics Platform"/>
            <consortium name="The Broad Institute Genome Sequencing Center for Infectious Disease"/>
            <person name="Wu L."/>
            <person name="Ma J."/>
        </authorList>
    </citation>
    <scope>NUCLEOTIDE SEQUENCE [LARGE SCALE GENOMIC DNA]</scope>
    <source>
        <strain evidence="5">CCM 7526</strain>
    </source>
</reference>
<proteinExistence type="predicted"/>
<comment type="caution">
    <text evidence="4">The sequence shown here is derived from an EMBL/GenBank/DDBJ whole genome shotgun (WGS) entry which is preliminary data.</text>
</comment>
<dbReference type="PANTHER" id="PTHR43877">
    <property type="entry name" value="AMINOALKYLPHOSPHONATE N-ACETYLTRANSFERASE-RELATED-RELATED"/>
    <property type="match status" value="1"/>
</dbReference>
<protein>
    <submittedName>
        <fullName evidence="4">GNAT family N-acetyltransferase</fullName>
        <ecNumber evidence="4">2.3.-.-</ecNumber>
    </submittedName>
</protein>
<organism evidence="4 5">
    <name type="scientific">Actinoplanes sichuanensis</name>
    <dbReference type="NCBI Taxonomy" id="512349"/>
    <lineage>
        <taxon>Bacteria</taxon>
        <taxon>Bacillati</taxon>
        <taxon>Actinomycetota</taxon>
        <taxon>Actinomycetes</taxon>
        <taxon>Micromonosporales</taxon>
        <taxon>Micromonosporaceae</taxon>
        <taxon>Actinoplanes</taxon>
    </lineage>
</organism>
<dbReference type="EC" id="2.3.-.-" evidence="4"/>
<dbReference type="PANTHER" id="PTHR43877:SF2">
    <property type="entry name" value="AMINOALKYLPHOSPHONATE N-ACETYLTRANSFERASE-RELATED"/>
    <property type="match status" value="1"/>
</dbReference>
<dbReference type="Gene3D" id="3.40.630.30">
    <property type="match status" value="1"/>
</dbReference>
<gene>
    <name evidence="4" type="ORF">ACFQ5G_44090</name>
</gene>
<dbReference type="Proteomes" id="UP001597183">
    <property type="component" value="Unassembled WGS sequence"/>
</dbReference>
<evidence type="ECO:0000259" key="3">
    <source>
        <dbReference type="PROSITE" id="PS51186"/>
    </source>
</evidence>
<name>A0ABW4AQ03_9ACTN</name>
<dbReference type="InterPro" id="IPR050832">
    <property type="entry name" value="Bact_Acetyltransf"/>
</dbReference>
<dbReference type="CDD" id="cd04301">
    <property type="entry name" value="NAT_SF"/>
    <property type="match status" value="1"/>
</dbReference>
<evidence type="ECO:0000313" key="5">
    <source>
        <dbReference type="Proteomes" id="UP001597183"/>
    </source>
</evidence>
<keyword evidence="2 4" id="KW-0012">Acyltransferase</keyword>
<evidence type="ECO:0000256" key="2">
    <source>
        <dbReference type="ARBA" id="ARBA00023315"/>
    </source>
</evidence>
<dbReference type="Pfam" id="PF00583">
    <property type="entry name" value="Acetyltransf_1"/>
    <property type="match status" value="1"/>
</dbReference>
<keyword evidence="1 4" id="KW-0808">Transferase</keyword>
<evidence type="ECO:0000256" key="1">
    <source>
        <dbReference type="ARBA" id="ARBA00022679"/>
    </source>
</evidence>
<keyword evidence="5" id="KW-1185">Reference proteome</keyword>
<sequence length="161" mass="17650">MTKTHIYVAEPGLHLAEAAAIWARATAARDNDPEVAPLSLALPLIERVIESSPRARLLIAEADGRIVGFAAVEPMPADESTAHIRYLGVDPENWGSGVGRHLTTELPTLLTTIGYTHGELEVYLDNPRAVELYEALGWLPHGDAAPHPRSGRLEQRYRLTF</sequence>